<proteinExistence type="predicted"/>
<organism evidence="1 2">
    <name type="scientific">Spirosoma agri</name>
    <dbReference type="NCBI Taxonomy" id="1987381"/>
    <lineage>
        <taxon>Bacteria</taxon>
        <taxon>Pseudomonadati</taxon>
        <taxon>Bacteroidota</taxon>
        <taxon>Cytophagia</taxon>
        <taxon>Cytophagales</taxon>
        <taxon>Cytophagaceae</taxon>
        <taxon>Spirosoma</taxon>
    </lineage>
</organism>
<gene>
    <name evidence="1" type="ORF">GK091_11040</name>
</gene>
<evidence type="ECO:0000313" key="2">
    <source>
        <dbReference type="Proteomes" id="UP000477386"/>
    </source>
</evidence>
<dbReference type="AlphaFoldDB" id="A0A6M0IGK6"/>
<evidence type="ECO:0000313" key="1">
    <source>
        <dbReference type="EMBL" id="NEU67420.1"/>
    </source>
</evidence>
<dbReference type="Proteomes" id="UP000477386">
    <property type="component" value="Unassembled WGS sequence"/>
</dbReference>
<reference evidence="1 2" key="1">
    <citation type="submission" date="2020-02" db="EMBL/GenBank/DDBJ databases">
        <title>Draft genome sequence of two Spirosoma agri KCTC 52727 and Spirosoma terrae KCTC 52035.</title>
        <authorList>
            <person name="Rojas J."/>
            <person name="Ambika Manirajan B."/>
            <person name="Ratering S."/>
            <person name="Suarez C."/>
            <person name="Schnell S."/>
        </authorList>
    </citation>
    <scope>NUCLEOTIDE SEQUENCE [LARGE SCALE GENOMIC DNA]</scope>
    <source>
        <strain evidence="1 2">KCTC 52727</strain>
    </source>
</reference>
<dbReference type="RefSeq" id="WP_164037374.1">
    <property type="nucleotide sequence ID" value="NZ_JAAGNZ010000001.1"/>
</dbReference>
<name>A0A6M0IGK6_9BACT</name>
<sequence>MHFDLGLIDFRLTKTAVLGKTNLLANQPDALAGKTKPDFNHPEKINTL</sequence>
<keyword evidence="2" id="KW-1185">Reference proteome</keyword>
<accession>A0A6M0IGK6</accession>
<dbReference type="EMBL" id="JAAGNZ010000001">
    <property type="protein sequence ID" value="NEU67420.1"/>
    <property type="molecule type" value="Genomic_DNA"/>
</dbReference>
<comment type="caution">
    <text evidence="1">The sequence shown here is derived from an EMBL/GenBank/DDBJ whole genome shotgun (WGS) entry which is preliminary data.</text>
</comment>
<protein>
    <submittedName>
        <fullName evidence="1">Uncharacterized protein</fullName>
    </submittedName>
</protein>